<comment type="caution">
    <text evidence="1">The sequence shown here is derived from an EMBL/GenBank/DDBJ whole genome shotgun (WGS) entry which is preliminary data.</text>
</comment>
<name>A0A1Q5UHP7_9EURO</name>
<proteinExistence type="predicted"/>
<accession>A0A1Q5UHP7</accession>
<reference evidence="1 2" key="1">
    <citation type="submission" date="2016-10" db="EMBL/GenBank/DDBJ databases">
        <title>Genome sequence of the ascomycete fungus Penicillium subrubescens.</title>
        <authorList>
            <person name="De Vries R.P."/>
            <person name="Peng M."/>
            <person name="Dilokpimol A."/>
            <person name="Hilden K."/>
            <person name="Makela M.R."/>
            <person name="Grigoriev I."/>
            <person name="Riley R."/>
            <person name="Granchi Z."/>
        </authorList>
    </citation>
    <scope>NUCLEOTIDE SEQUENCE [LARGE SCALE GENOMIC DNA]</scope>
    <source>
        <strain evidence="1 2">CBS 132785</strain>
    </source>
</reference>
<gene>
    <name evidence="1" type="ORF">PENSUB_2536</name>
</gene>
<sequence>MHWSRPEENKLGFRRYLPMPEKLEVSEKRQKNKAVLAGREAVFVTLPSDDDKRGLA</sequence>
<protein>
    <submittedName>
        <fullName evidence="1">Uncharacterized protein</fullName>
    </submittedName>
</protein>
<keyword evidence="2" id="KW-1185">Reference proteome</keyword>
<dbReference type="AlphaFoldDB" id="A0A1Q5UHP7"/>
<dbReference type="Proteomes" id="UP000186955">
    <property type="component" value="Unassembled WGS sequence"/>
</dbReference>
<evidence type="ECO:0000313" key="1">
    <source>
        <dbReference type="EMBL" id="OKP11984.1"/>
    </source>
</evidence>
<evidence type="ECO:0000313" key="2">
    <source>
        <dbReference type="Proteomes" id="UP000186955"/>
    </source>
</evidence>
<dbReference type="EMBL" id="MNBE01000255">
    <property type="protein sequence ID" value="OKP11984.1"/>
    <property type="molecule type" value="Genomic_DNA"/>
</dbReference>
<organism evidence="1 2">
    <name type="scientific">Penicillium subrubescens</name>
    <dbReference type="NCBI Taxonomy" id="1316194"/>
    <lineage>
        <taxon>Eukaryota</taxon>
        <taxon>Fungi</taxon>
        <taxon>Dikarya</taxon>
        <taxon>Ascomycota</taxon>
        <taxon>Pezizomycotina</taxon>
        <taxon>Eurotiomycetes</taxon>
        <taxon>Eurotiomycetidae</taxon>
        <taxon>Eurotiales</taxon>
        <taxon>Aspergillaceae</taxon>
        <taxon>Penicillium</taxon>
    </lineage>
</organism>